<comment type="similarity">
    <text evidence="1">Belongs to the HEBP family.</text>
</comment>
<dbReference type="PANTHER" id="PTHR11220:SF1">
    <property type="entry name" value="HEME-BINDING PROTEIN 2"/>
    <property type="match status" value="1"/>
</dbReference>
<accession>V4A1V5</accession>
<name>V4A1V5_LOTGI</name>
<gene>
    <name evidence="2" type="ORF">LOTGIDRAFT_193167</name>
</gene>
<evidence type="ECO:0000313" key="3">
    <source>
        <dbReference type="Proteomes" id="UP000030746"/>
    </source>
</evidence>
<dbReference type="RefSeq" id="XP_009060546.1">
    <property type="nucleotide sequence ID" value="XM_009062298.1"/>
</dbReference>
<dbReference type="SUPFAM" id="SSF55136">
    <property type="entry name" value="Probable bacterial effector-binding domain"/>
    <property type="match status" value="1"/>
</dbReference>
<evidence type="ECO:0008006" key="4">
    <source>
        <dbReference type="Google" id="ProtNLM"/>
    </source>
</evidence>
<dbReference type="FunFam" id="3.20.80.10:FF:000002">
    <property type="entry name" value="Heme-binding protein 2"/>
    <property type="match status" value="1"/>
</dbReference>
<protein>
    <recommendedName>
        <fullName evidence="4">Heme-binding protein 2</fullName>
    </recommendedName>
</protein>
<dbReference type="Pfam" id="PF04832">
    <property type="entry name" value="SOUL"/>
    <property type="match status" value="1"/>
</dbReference>
<dbReference type="GO" id="GO:0020037">
    <property type="term" value="F:heme binding"/>
    <property type="evidence" value="ECO:0007669"/>
    <property type="project" value="TreeGrafter"/>
</dbReference>
<sequence length="196" mass="22170">MFTAIKTAFTSKGLDMPEYTVLNKTEDSAPSPPYEERQYPETKWVSTSIQGMVLKEATSKGFRRLFNYIQGANKSGVKIEMTSPVPTKVVPGAGPNCENTFTVSFFIPPENAANPPEPTDKDVFIDSWPAQTIYARTFGGFAKDDDWLTNSQELAKDLKDKPLNQSYWFTAGYDSPFKMFSRRNEVWYVKAENSEQ</sequence>
<proteinExistence type="inferred from homology"/>
<dbReference type="KEGG" id="lgi:LOTGIDRAFT_193167"/>
<dbReference type="OMA" id="VKSGCTD"/>
<dbReference type="HOGENOM" id="CLU_068699_2_1_1"/>
<dbReference type="InterPro" id="IPR006917">
    <property type="entry name" value="SOUL_heme-bd"/>
</dbReference>
<keyword evidence="3" id="KW-1185">Reference proteome</keyword>
<dbReference type="GeneID" id="20245014"/>
<evidence type="ECO:0000256" key="1">
    <source>
        <dbReference type="ARBA" id="ARBA00009817"/>
    </source>
</evidence>
<dbReference type="Proteomes" id="UP000030746">
    <property type="component" value="Unassembled WGS sequence"/>
</dbReference>
<dbReference type="CTD" id="20245014"/>
<evidence type="ECO:0000313" key="2">
    <source>
        <dbReference type="EMBL" id="ESO88880.1"/>
    </source>
</evidence>
<organism evidence="2 3">
    <name type="scientific">Lottia gigantea</name>
    <name type="common">Giant owl limpet</name>
    <dbReference type="NCBI Taxonomy" id="225164"/>
    <lineage>
        <taxon>Eukaryota</taxon>
        <taxon>Metazoa</taxon>
        <taxon>Spiralia</taxon>
        <taxon>Lophotrochozoa</taxon>
        <taxon>Mollusca</taxon>
        <taxon>Gastropoda</taxon>
        <taxon>Patellogastropoda</taxon>
        <taxon>Lottioidea</taxon>
        <taxon>Lottiidae</taxon>
        <taxon>Lottia</taxon>
    </lineage>
</organism>
<reference evidence="2 3" key="1">
    <citation type="journal article" date="2013" name="Nature">
        <title>Insights into bilaterian evolution from three spiralian genomes.</title>
        <authorList>
            <person name="Simakov O."/>
            <person name="Marletaz F."/>
            <person name="Cho S.J."/>
            <person name="Edsinger-Gonzales E."/>
            <person name="Havlak P."/>
            <person name="Hellsten U."/>
            <person name="Kuo D.H."/>
            <person name="Larsson T."/>
            <person name="Lv J."/>
            <person name="Arendt D."/>
            <person name="Savage R."/>
            <person name="Osoegawa K."/>
            <person name="de Jong P."/>
            <person name="Grimwood J."/>
            <person name="Chapman J.A."/>
            <person name="Shapiro H."/>
            <person name="Aerts A."/>
            <person name="Otillar R.P."/>
            <person name="Terry A.Y."/>
            <person name="Boore J.L."/>
            <person name="Grigoriev I.V."/>
            <person name="Lindberg D.R."/>
            <person name="Seaver E.C."/>
            <person name="Weisblat D.A."/>
            <person name="Putnam N.H."/>
            <person name="Rokhsar D.S."/>
        </authorList>
    </citation>
    <scope>NUCLEOTIDE SEQUENCE [LARGE SCALE GENOMIC DNA]</scope>
</reference>
<dbReference type="AlphaFoldDB" id="V4A1V5"/>
<dbReference type="PANTHER" id="PTHR11220">
    <property type="entry name" value="HEME-BINDING PROTEIN-RELATED"/>
    <property type="match status" value="1"/>
</dbReference>
<dbReference type="Gene3D" id="3.20.80.10">
    <property type="entry name" value="Regulatory factor, effector binding domain"/>
    <property type="match status" value="1"/>
</dbReference>
<dbReference type="InterPro" id="IPR011256">
    <property type="entry name" value="Reg_factor_effector_dom_sf"/>
</dbReference>
<dbReference type="EMBL" id="KB202620">
    <property type="protein sequence ID" value="ESO88880.1"/>
    <property type="molecule type" value="Genomic_DNA"/>
</dbReference>
<dbReference type="OrthoDB" id="6424451at2759"/>